<dbReference type="PANTHER" id="PTHR42978">
    <property type="entry name" value="QUORUM-QUENCHING LACTONASE YTNP-RELATED-RELATED"/>
    <property type="match status" value="1"/>
</dbReference>
<evidence type="ECO:0000259" key="6">
    <source>
        <dbReference type="SMART" id="SM00849"/>
    </source>
</evidence>
<evidence type="ECO:0000256" key="2">
    <source>
        <dbReference type="ARBA" id="ARBA00022723"/>
    </source>
</evidence>
<reference evidence="7 8" key="1">
    <citation type="submission" date="2019-10" db="EMBL/GenBank/DDBJ databases">
        <title>New species of Slilvanegrellaceae.</title>
        <authorList>
            <person name="Pitt A."/>
            <person name="Hahn M.W."/>
        </authorList>
    </citation>
    <scope>NUCLEOTIDE SEQUENCE [LARGE SCALE GENOMIC DNA]</scope>
    <source>
        <strain evidence="7 8">SP-Ram-0.45-NSY-1</strain>
    </source>
</reference>
<dbReference type="EMBL" id="WFLM01000002">
    <property type="protein sequence ID" value="KAB8039785.1"/>
    <property type="molecule type" value="Genomic_DNA"/>
</dbReference>
<feature type="chain" id="PRO_5026973516" evidence="5">
    <location>
        <begin position="35"/>
        <end position="337"/>
    </location>
</feature>
<evidence type="ECO:0000256" key="4">
    <source>
        <dbReference type="ARBA" id="ARBA00022833"/>
    </source>
</evidence>
<name>A0A6N6VTX3_9BACT</name>
<dbReference type="CDD" id="cd07720">
    <property type="entry name" value="OPHC2-like_MBL-fold"/>
    <property type="match status" value="1"/>
</dbReference>
<sequence>MKSPFLYKSKQTLVMLAATAVSVTSFFISTKSIASTPPSQLKTQAPGYFRMPLGDFEITALYDGYIKLDHNQLLKNVTAPNLKKLLGKMFISNPDVQTSISAYLVNTGSNLILVDAGTSKCFGPTAGTLLESLKASGYEPSQIDTIYITHLHGDHICGATSTEGKINFPNAILRMSQAEADFWLSSKNSEAAPEEFKKYFKMAQDSVKPYQAADKLKPFAAAETLSPGLKAIPTPGHTPGHTSYQFSSKGETILILGDVIHSYATQFPDPKIGVQFDADSKKAIAMRASLFSNAAKNKIWLAGEHLPFPGIGHIRLEGKGYVWVPVEYAPYGTQTTK</sequence>
<organism evidence="7 8">
    <name type="scientific">Silvanigrella paludirubra</name>
    <dbReference type="NCBI Taxonomy" id="2499159"/>
    <lineage>
        <taxon>Bacteria</taxon>
        <taxon>Pseudomonadati</taxon>
        <taxon>Bdellovibrionota</taxon>
        <taxon>Oligoflexia</taxon>
        <taxon>Silvanigrellales</taxon>
        <taxon>Silvanigrellaceae</taxon>
        <taxon>Silvanigrella</taxon>
    </lineage>
</organism>
<dbReference type="InterPro" id="IPR036866">
    <property type="entry name" value="RibonucZ/Hydroxyglut_hydro"/>
</dbReference>
<keyword evidence="2" id="KW-0479">Metal-binding</keyword>
<keyword evidence="3 7" id="KW-0378">Hydrolase</keyword>
<feature type="signal peptide" evidence="5">
    <location>
        <begin position="1"/>
        <end position="34"/>
    </location>
</feature>
<protein>
    <submittedName>
        <fullName evidence="7">MBL fold metallo-hydrolase</fullName>
    </submittedName>
</protein>
<dbReference type="SUPFAM" id="SSF56281">
    <property type="entry name" value="Metallo-hydrolase/oxidoreductase"/>
    <property type="match status" value="1"/>
</dbReference>
<dbReference type="OrthoDB" id="5443440at2"/>
<dbReference type="GO" id="GO:0046872">
    <property type="term" value="F:metal ion binding"/>
    <property type="evidence" value="ECO:0007669"/>
    <property type="project" value="UniProtKB-KW"/>
</dbReference>
<dbReference type="GO" id="GO:0016787">
    <property type="term" value="F:hydrolase activity"/>
    <property type="evidence" value="ECO:0007669"/>
    <property type="project" value="UniProtKB-KW"/>
</dbReference>
<dbReference type="Pfam" id="PF00753">
    <property type="entry name" value="Lactamase_B"/>
    <property type="match status" value="1"/>
</dbReference>
<dbReference type="InterPro" id="IPR051013">
    <property type="entry name" value="MBL_superfamily_lactonases"/>
</dbReference>
<evidence type="ECO:0000256" key="5">
    <source>
        <dbReference type="SAM" id="SignalP"/>
    </source>
</evidence>
<feature type="domain" description="Metallo-beta-lactamase" evidence="6">
    <location>
        <begin position="99"/>
        <end position="305"/>
    </location>
</feature>
<dbReference type="Gene3D" id="3.60.15.10">
    <property type="entry name" value="Ribonuclease Z/Hydroxyacylglutathione hydrolase-like"/>
    <property type="match status" value="1"/>
</dbReference>
<evidence type="ECO:0000256" key="1">
    <source>
        <dbReference type="ARBA" id="ARBA00007749"/>
    </source>
</evidence>
<comment type="caution">
    <text evidence="7">The sequence shown here is derived from an EMBL/GenBank/DDBJ whole genome shotgun (WGS) entry which is preliminary data.</text>
</comment>
<gene>
    <name evidence="7" type="ORF">GCL60_05850</name>
</gene>
<dbReference type="Proteomes" id="UP000437748">
    <property type="component" value="Unassembled WGS sequence"/>
</dbReference>
<comment type="similarity">
    <text evidence="1">Belongs to the metallo-beta-lactamase superfamily.</text>
</comment>
<dbReference type="AlphaFoldDB" id="A0A6N6VTX3"/>
<dbReference type="RefSeq" id="WP_153419275.1">
    <property type="nucleotide sequence ID" value="NZ_WFLM01000002.1"/>
</dbReference>
<evidence type="ECO:0000256" key="3">
    <source>
        <dbReference type="ARBA" id="ARBA00022801"/>
    </source>
</evidence>
<evidence type="ECO:0000313" key="7">
    <source>
        <dbReference type="EMBL" id="KAB8039785.1"/>
    </source>
</evidence>
<keyword evidence="4" id="KW-0862">Zinc</keyword>
<accession>A0A6N6VTX3</accession>
<keyword evidence="8" id="KW-1185">Reference proteome</keyword>
<proteinExistence type="inferred from homology"/>
<dbReference type="InterPro" id="IPR001279">
    <property type="entry name" value="Metallo-B-lactamas"/>
</dbReference>
<evidence type="ECO:0000313" key="8">
    <source>
        <dbReference type="Proteomes" id="UP000437748"/>
    </source>
</evidence>
<dbReference type="SMART" id="SM00849">
    <property type="entry name" value="Lactamase_B"/>
    <property type="match status" value="1"/>
</dbReference>
<dbReference type="PANTHER" id="PTHR42978:SF6">
    <property type="entry name" value="QUORUM-QUENCHING LACTONASE YTNP-RELATED"/>
    <property type="match status" value="1"/>
</dbReference>
<keyword evidence="5" id="KW-0732">Signal</keyword>